<dbReference type="KEGG" id="dan:6507245"/>
<dbReference type="GO" id="GO:0007291">
    <property type="term" value="P:sperm individualization"/>
    <property type="evidence" value="ECO:0007669"/>
    <property type="project" value="EnsemblMetazoa"/>
</dbReference>
<dbReference type="GO" id="GO:0005829">
    <property type="term" value="C:cytosol"/>
    <property type="evidence" value="ECO:0007669"/>
    <property type="project" value="EnsemblMetazoa"/>
</dbReference>
<dbReference type="GO" id="GO:0036126">
    <property type="term" value="C:sperm flagellum"/>
    <property type="evidence" value="ECO:0007669"/>
    <property type="project" value="EnsemblMetazoa"/>
</dbReference>
<evidence type="ECO:0000313" key="3">
    <source>
        <dbReference type="Proteomes" id="UP000007801"/>
    </source>
</evidence>
<dbReference type="EMBL" id="CH902618">
    <property type="protein sequence ID" value="EDV39206.1"/>
    <property type="molecule type" value="Genomic_DNA"/>
</dbReference>
<organism evidence="2 3">
    <name type="scientific">Drosophila ananassae</name>
    <name type="common">Fruit fly</name>
    <dbReference type="NCBI Taxonomy" id="7217"/>
    <lineage>
        <taxon>Eukaryota</taxon>
        <taxon>Metazoa</taxon>
        <taxon>Ecdysozoa</taxon>
        <taxon>Arthropoda</taxon>
        <taxon>Hexapoda</taxon>
        <taxon>Insecta</taxon>
        <taxon>Pterygota</taxon>
        <taxon>Neoptera</taxon>
        <taxon>Endopterygota</taxon>
        <taxon>Diptera</taxon>
        <taxon>Brachycera</taxon>
        <taxon>Muscomorpha</taxon>
        <taxon>Ephydroidea</taxon>
        <taxon>Drosophilidae</taxon>
        <taxon>Drosophila</taxon>
        <taxon>Sophophora</taxon>
    </lineage>
</organism>
<dbReference type="InParanoid" id="B3M3E5"/>
<name>B3M3E5_DROAN</name>
<evidence type="ECO:0000256" key="1">
    <source>
        <dbReference type="SAM" id="MobiDB-lite"/>
    </source>
</evidence>
<evidence type="ECO:0000313" key="2">
    <source>
        <dbReference type="EMBL" id="EDV39206.1"/>
    </source>
</evidence>
<dbReference type="OMA" id="QMFNSIQ"/>
<dbReference type="PhylomeDB" id="B3M3E5"/>
<protein>
    <submittedName>
        <fullName evidence="2">Uncharacterized protein</fullName>
    </submittedName>
</protein>
<feature type="region of interest" description="Disordered" evidence="1">
    <location>
        <begin position="88"/>
        <end position="111"/>
    </location>
</feature>
<dbReference type="GO" id="GO:0035869">
    <property type="term" value="C:ciliary transition zone"/>
    <property type="evidence" value="ECO:0007669"/>
    <property type="project" value="EnsemblMetazoa"/>
</dbReference>
<dbReference type="Proteomes" id="UP000007801">
    <property type="component" value="Unassembled WGS sequence"/>
</dbReference>
<dbReference type="AlphaFoldDB" id="B3M3E5"/>
<dbReference type="GeneID" id="6507245"/>
<feature type="compositionally biased region" description="Basic and acidic residues" evidence="1">
    <location>
        <begin position="88"/>
        <end position="104"/>
    </location>
</feature>
<sequence>MGDKRSEGSQELVSYDSYQDDSQVSMVEASVVPLDTSEDAQFSEQMFNSIQERLTRINKRVRMATSTMATLQKALRSRMVAKAAAAIEEDKMAGGDNGLRRYQDSNEETVD</sequence>
<reference evidence="2 3" key="1">
    <citation type="journal article" date="2007" name="Nature">
        <title>Evolution of genes and genomes on the Drosophila phylogeny.</title>
        <authorList>
            <consortium name="Drosophila 12 Genomes Consortium"/>
            <person name="Clark A.G."/>
            <person name="Eisen M.B."/>
            <person name="Smith D.R."/>
            <person name="Bergman C.M."/>
            <person name="Oliver B."/>
            <person name="Markow T.A."/>
            <person name="Kaufman T.C."/>
            <person name="Kellis M."/>
            <person name="Gelbart W."/>
            <person name="Iyer V.N."/>
            <person name="Pollard D.A."/>
            <person name="Sackton T.B."/>
            <person name="Larracuente A.M."/>
            <person name="Singh N.D."/>
            <person name="Abad J.P."/>
            <person name="Abt D.N."/>
            <person name="Adryan B."/>
            <person name="Aguade M."/>
            <person name="Akashi H."/>
            <person name="Anderson W.W."/>
            <person name="Aquadro C.F."/>
            <person name="Ardell D.H."/>
            <person name="Arguello R."/>
            <person name="Artieri C.G."/>
            <person name="Barbash D.A."/>
            <person name="Barker D."/>
            <person name="Barsanti P."/>
            <person name="Batterham P."/>
            <person name="Batzoglou S."/>
            <person name="Begun D."/>
            <person name="Bhutkar A."/>
            <person name="Blanco E."/>
            <person name="Bosak S.A."/>
            <person name="Bradley R.K."/>
            <person name="Brand A.D."/>
            <person name="Brent M.R."/>
            <person name="Brooks A.N."/>
            <person name="Brown R.H."/>
            <person name="Butlin R.K."/>
            <person name="Caggese C."/>
            <person name="Calvi B.R."/>
            <person name="Bernardo de Carvalho A."/>
            <person name="Caspi A."/>
            <person name="Castrezana S."/>
            <person name="Celniker S.E."/>
            <person name="Chang J.L."/>
            <person name="Chapple C."/>
            <person name="Chatterji S."/>
            <person name="Chinwalla A."/>
            <person name="Civetta A."/>
            <person name="Clifton S.W."/>
            <person name="Comeron J.M."/>
            <person name="Costello J.C."/>
            <person name="Coyne J.A."/>
            <person name="Daub J."/>
            <person name="David R.G."/>
            <person name="Delcher A.L."/>
            <person name="Delehaunty K."/>
            <person name="Do C.B."/>
            <person name="Ebling H."/>
            <person name="Edwards K."/>
            <person name="Eickbush T."/>
            <person name="Evans J.D."/>
            <person name="Filipski A."/>
            <person name="Findeiss S."/>
            <person name="Freyhult E."/>
            <person name="Fulton L."/>
            <person name="Fulton R."/>
            <person name="Garcia A.C."/>
            <person name="Gardiner A."/>
            <person name="Garfield D.A."/>
            <person name="Garvin B.E."/>
            <person name="Gibson G."/>
            <person name="Gilbert D."/>
            <person name="Gnerre S."/>
            <person name="Godfrey J."/>
            <person name="Good R."/>
            <person name="Gotea V."/>
            <person name="Gravely B."/>
            <person name="Greenberg A.J."/>
            <person name="Griffiths-Jones S."/>
            <person name="Gross S."/>
            <person name="Guigo R."/>
            <person name="Gustafson E.A."/>
            <person name="Haerty W."/>
            <person name="Hahn M.W."/>
            <person name="Halligan D.L."/>
            <person name="Halpern A.L."/>
            <person name="Halter G.M."/>
            <person name="Han M.V."/>
            <person name="Heger A."/>
            <person name="Hillier L."/>
            <person name="Hinrichs A.S."/>
            <person name="Holmes I."/>
            <person name="Hoskins R.A."/>
            <person name="Hubisz M.J."/>
            <person name="Hultmark D."/>
            <person name="Huntley M.A."/>
            <person name="Jaffe D.B."/>
            <person name="Jagadeeshan S."/>
            <person name="Jeck W.R."/>
            <person name="Johnson J."/>
            <person name="Jones C.D."/>
            <person name="Jordan W.C."/>
            <person name="Karpen G.H."/>
            <person name="Kataoka E."/>
            <person name="Keightley P.D."/>
            <person name="Kheradpour P."/>
            <person name="Kirkness E.F."/>
            <person name="Koerich L.B."/>
            <person name="Kristiansen K."/>
            <person name="Kudrna D."/>
            <person name="Kulathinal R.J."/>
            <person name="Kumar S."/>
            <person name="Kwok R."/>
            <person name="Lander E."/>
            <person name="Langley C.H."/>
            <person name="Lapoint R."/>
            <person name="Lazzaro B.P."/>
            <person name="Lee S.J."/>
            <person name="Levesque L."/>
            <person name="Li R."/>
            <person name="Lin C.F."/>
            <person name="Lin M.F."/>
            <person name="Lindblad-Toh K."/>
            <person name="Llopart A."/>
            <person name="Long M."/>
            <person name="Low L."/>
            <person name="Lozovsky E."/>
            <person name="Lu J."/>
            <person name="Luo M."/>
            <person name="Machado C.A."/>
            <person name="Makalowski W."/>
            <person name="Marzo M."/>
            <person name="Matsuda M."/>
            <person name="Matzkin L."/>
            <person name="McAllister B."/>
            <person name="McBride C.S."/>
            <person name="McKernan B."/>
            <person name="McKernan K."/>
            <person name="Mendez-Lago M."/>
            <person name="Minx P."/>
            <person name="Mollenhauer M.U."/>
            <person name="Montooth K."/>
            <person name="Mount S.M."/>
            <person name="Mu X."/>
            <person name="Myers E."/>
            <person name="Negre B."/>
            <person name="Newfeld S."/>
            <person name="Nielsen R."/>
            <person name="Noor M.A."/>
            <person name="O'Grady P."/>
            <person name="Pachter L."/>
            <person name="Papaceit M."/>
            <person name="Parisi M.J."/>
            <person name="Parisi M."/>
            <person name="Parts L."/>
            <person name="Pedersen J.S."/>
            <person name="Pesole G."/>
            <person name="Phillippy A.M."/>
            <person name="Ponting C.P."/>
            <person name="Pop M."/>
            <person name="Porcelli D."/>
            <person name="Powell J.R."/>
            <person name="Prohaska S."/>
            <person name="Pruitt K."/>
            <person name="Puig M."/>
            <person name="Quesneville H."/>
            <person name="Ram K.R."/>
            <person name="Rand D."/>
            <person name="Rasmussen M.D."/>
            <person name="Reed L.K."/>
            <person name="Reenan R."/>
            <person name="Reily A."/>
            <person name="Remington K.A."/>
            <person name="Rieger T.T."/>
            <person name="Ritchie M.G."/>
            <person name="Robin C."/>
            <person name="Rogers Y.H."/>
            <person name="Rohde C."/>
            <person name="Rozas J."/>
            <person name="Rubenfield M.J."/>
            <person name="Ruiz A."/>
            <person name="Russo S."/>
            <person name="Salzberg S.L."/>
            <person name="Sanchez-Gracia A."/>
            <person name="Saranga D.J."/>
            <person name="Sato H."/>
            <person name="Schaeffer S.W."/>
            <person name="Schatz M.C."/>
            <person name="Schlenke T."/>
            <person name="Schwartz R."/>
            <person name="Segarra C."/>
            <person name="Singh R.S."/>
            <person name="Sirot L."/>
            <person name="Sirota M."/>
            <person name="Sisneros N.B."/>
            <person name="Smith C.D."/>
            <person name="Smith T.F."/>
            <person name="Spieth J."/>
            <person name="Stage D.E."/>
            <person name="Stark A."/>
            <person name="Stephan W."/>
            <person name="Strausberg R.L."/>
            <person name="Strempel S."/>
            <person name="Sturgill D."/>
            <person name="Sutton G."/>
            <person name="Sutton G.G."/>
            <person name="Tao W."/>
            <person name="Teichmann S."/>
            <person name="Tobari Y.N."/>
            <person name="Tomimura Y."/>
            <person name="Tsolas J.M."/>
            <person name="Valente V.L."/>
            <person name="Venter E."/>
            <person name="Venter J.C."/>
            <person name="Vicario S."/>
            <person name="Vieira F.G."/>
            <person name="Vilella A.J."/>
            <person name="Villasante A."/>
            <person name="Walenz B."/>
            <person name="Wang J."/>
            <person name="Wasserman M."/>
            <person name="Watts T."/>
            <person name="Wilson D."/>
            <person name="Wilson R.K."/>
            <person name="Wing R.A."/>
            <person name="Wolfner M.F."/>
            <person name="Wong A."/>
            <person name="Wong G.K."/>
            <person name="Wu C.I."/>
            <person name="Wu G."/>
            <person name="Yamamoto D."/>
            <person name="Yang H.P."/>
            <person name="Yang S.P."/>
            <person name="Yorke J.A."/>
            <person name="Yoshida K."/>
            <person name="Zdobnov E."/>
            <person name="Zhang P."/>
            <person name="Zhang Y."/>
            <person name="Zimin A.V."/>
            <person name="Baldwin J."/>
            <person name="Abdouelleil A."/>
            <person name="Abdulkadir J."/>
            <person name="Abebe A."/>
            <person name="Abera B."/>
            <person name="Abreu J."/>
            <person name="Acer S.C."/>
            <person name="Aftuck L."/>
            <person name="Alexander A."/>
            <person name="An P."/>
            <person name="Anderson E."/>
            <person name="Anderson S."/>
            <person name="Arachi H."/>
            <person name="Azer M."/>
            <person name="Bachantsang P."/>
            <person name="Barry A."/>
            <person name="Bayul T."/>
            <person name="Berlin A."/>
            <person name="Bessette D."/>
            <person name="Bloom T."/>
            <person name="Blye J."/>
            <person name="Boguslavskiy L."/>
            <person name="Bonnet C."/>
            <person name="Boukhgalter B."/>
            <person name="Bourzgui I."/>
            <person name="Brown A."/>
            <person name="Cahill P."/>
            <person name="Channer S."/>
            <person name="Cheshatsang Y."/>
            <person name="Chuda L."/>
            <person name="Citroen M."/>
            <person name="Collymore A."/>
            <person name="Cooke P."/>
            <person name="Costello M."/>
            <person name="D'Aco K."/>
            <person name="Daza R."/>
            <person name="De Haan G."/>
            <person name="DeGray S."/>
            <person name="DeMaso C."/>
            <person name="Dhargay N."/>
            <person name="Dooley K."/>
            <person name="Dooley E."/>
            <person name="Doricent M."/>
            <person name="Dorje P."/>
            <person name="Dorjee K."/>
            <person name="Dupes A."/>
            <person name="Elong R."/>
            <person name="Falk J."/>
            <person name="Farina A."/>
            <person name="Faro S."/>
            <person name="Ferguson D."/>
            <person name="Fisher S."/>
            <person name="Foley C.D."/>
            <person name="Franke A."/>
            <person name="Friedrich D."/>
            <person name="Gadbois L."/>
            <person name="Gearin G."/>
            <person name="Gearin C.R."/>
            <person name="Giannoukos G."/>
            <person name="Goode T."/>
            <person name="Graham J."/>
            <person name="Grandbois E."/>
            <person name="Grewal S."/>
            <person name="Gyaltsen K."/>
            <person name="Hafez N."/>
            <person name="Hagos B."/>
            <person name="Hall J."/>
            <person name="Henson C."/>
            <person name="Hollinger A."/>
            <person name="Honan T."/>
            <person name="Huard M.D."/>
            <person name="Hughes L."/>
            <person name="Hurhula B."/>
            <person name="Husby M.E."/>
            <person name="Kamat A."/>
            <person name="Kanga B."/>
            <person name="Kashin S."/>
            <person name="Khazanovich D."/>
            <person name="Kisner P."/>
            <person name="Lance K."/>
            <person name="Lara M."/>
            <person name="Lee W."/>
            <person name="Lennon N."/>
            <person name="Letendre F."/>
            <person name="LeVine R."/>
            <person name="Lipovsky A."/>
            <person name="Liu X."/>
            <person name="Liu J."/>
            <person name="Liu S."/>
            <person name="Lokyitsang T."/>
            <person name="Lokyitsang Y."/>
            <person name="Lubonja R."/>
            <person name="Lui A."/>
            <person name="MacDonald P."/>
            <person name="Magnisalis V."/>
            <person name="Maru K."/>
            <person name="Matthews C."/>
            <person name="McCusker W."/>
            <person name="McDonough S."/>
            <person name="Mehta T."/>
            <person name="Meldrim J."/>
            <person name="Meneus L."/>
            <person name="Mihai O."/>
            <person name="Mihalev A."/>
            <person name="Mihova T."/>
            <person name="Mittelman R."/>
            <person name="Mlenga V."/>
            <person name="Montmayeur A."/>
            <person name="Mulrain L."/>
            <person name="Navidi A."/>
            <person name="Naylor J."/>
            <person name="Negash T."/>
            <person name="Nguyen T."/>
            <person name="Nguyen N."/>
            <person name="Nicol R."/>
            <person name="Norbu C."/>
            <person name="Norbu N."/>
            <person name="Novod N."/>
            <person name="O'Neill B."/>
            <person name="Osman S."/>
            <person name="Markiewicz E."/>
            <person name="Oyono O.L."/>
            <person name="Patti C."/>
            <person name="Phunkhang P."/>
            <person name="Pierre F."/>
            <person name="Priest M."/>
            <person name="Raghuraman S."/>
            <person name="Rege F."/>
            <person name="Reyes R."/>
            <person name="Rise C."/>
            <person name="Rogov P."/>
            <person name="Ross K."/>
            <person name="Ryan E."/>
            <person name="Settipalli S."/>
            <person name="Shea T."/>
            <person name="Sherpa N."/>
            <person name="Shi L."/>
            <person name="Shih D."/>
            <person name="Sparrow T."/>
            <person name="Spaulding J."/>
            <person name="Stalker J."/>
            <person name="Stange-Thomann N."/>
            <person name="Stavropoulos S."/>
            <person name="Stone C."/>
            <person name="Strader C."/>
            <person name="Tesfaye S."/>
            <person name="Thomson T."/>
            <person name="Thoulutsang Y."/>
            <person name="Thoulutsang D."/>
            <person name="Topham K."/>
            <person name="Topping I."/>
            <person name="Tsamla T."/>
            <person name="Vassiliev H."/>
            <person name="Vo A."/>
            <person name="Wangchuk T."/>
            <person name="Wangdi T."/>
            <person name="Weiand M."/>
            <person name="Wilkinson J."/>
            <person name="Wilson A."/>
            <person name="Yadav S."/>
            <person name="Young G."/>
            <person name="Yu Q."/>
            <person name="Zembek L."/>
            <person name="Zhong D."/>
            <person name="Zimmer A."/>
            <person name="Zwirko Z."/>
            <person name="Jaffe D.B."/>
            <person name="Alvarez P."/>
            <person name="Brockman W."/>
            <person name="Butler J."/>
            <person name="Chin C."/>
            <person name="Gnerre S."/>
            <person name="Grabherr M."/>
            <person name="Kleber M."/>
            <person name="Mauceli E."/>
            <person name="MacCallum I."/>
        </authorList>
    </citation>
    <scope>NUCLEOTIDE SEQUENCE [LARGE SCALE GENOMIC DNA]</scope>
    <source>
        <strain evidence="3">Tucson 14024-0371.13</strain>
    </source>
</reference>
<gene>
    <name evidence="2" type="primary">Dana\GF24614</name>
    <name evidence="2" type="synonym">dana_GLEANR_9323</name>
    <name evidence="2" type="ORF">GF24614</name>
</gene>
<accession>B3M3E5</accession>
<dbReference type="HOGENOM" id="CLU_2136117_0_0_1"/>
<proteinExistence type="predicted"/>
<dbReference type="STRING" id="7217.B3M3E5"/>
<keyword evidence="3" id="KW-1185">Reference proteome</keyword>
<dbReference type="OrthoDB" id="7868472at2759"/>